<feature type="transmembrane region" description="Helical" evidence="5">
    <location>
        <begin position="118"/>
        <end position="138"/>
    </location>
</feature>
<dbReference type="PANTHER" id="PTHR23542">
    <property type="match status" value="1"/>
</dbReference>
<evidence type="ECO:0000256" key="4">
    <source>
        <dbReference type="ARBA" id="ARBA00023136"/>
    </source>
</evidence>
<reference evidence="7 8" key="1">
    <citation type="submission" date="2018-01" db="EMBL/GenBank/DDBJ databases">
        <title>Glutamicibacter soli strain NHPC-3 Whole genome sequence and assembly.</title>
        <authorList>
            <person name="Choudhury P."/>
            <person name="Gupta D."/>
            <person name="Sengupta K."/>
            <person name="Jawed A."/>
            <person name="Sultana N."/>
            <person name="Saha P."/>
        </authorList>
    </citation>
    <scope>NUCLEOTIDE SEQUENCE [LARGE SCALE GENOMIC DNA]</scope>
    <source>
        <strain evidence="7 8">NHPC-3</strain>
    </source>
</reference>
<feature type="domain" description="Major facilitator superfamily (MFS) profile" evidence="6">
    <location>
        <begin position="199"/>
        <end position="424"/>
    </location>
</feature>
<evidence type="ECO:0000256" key="5">
    <source>
        <dbReference type="SAM" id="Phobius"/>
    </source>
</evidence>
<comment type="caution">
    <text evidence="7">The sequence shown here is derived from an EMBL/GenBank/DDBJ whole genome shotgun (WGS) entry which is preliminary data.</text>
</comment>
<keyword evidence="2 5" id="KW-0812">Transmembrane</keyword>
<dbReference type="InterPro" id="IPR020846">
    <property type="entry name" value="MFS_dom"/>
</dbReference>
<gene>
    <name evidence="7" type="ORF">C1H84_17420</name>
</gene>
<feature type="transmembrane region" description="Helical" evidence="5">
    <location>
        <begin position="93"/>
        <end position="112"/>
    </location>
</feature>
<feature type="transmembrane region" description="Helical" evidence="5">
    <location>
        <begin position="274"/>
        <end position="294"/>
    </location>
</feature>
<dbReference type="GO" id="GO:0005886">
    <property type="term" value="C:plasma membrane"/>
    <property type="evidence" value="ECO:0007669"/>
    <property type="project" value="UniProtKB-SubCell"/>
</dbReference>
<evidence type="ECO:0000256" key="2">
    <source>
        <dbReference type="ARBA" id="ARBA00022692"/>
    </source>
</evidence>
<evidence type="ECO:0000256" key="3">
    <source>
        <dbReference type="ARBA" id="ARBA00022989"/>
    </source>
</evidence>
<dbReference type="Pfam" id="PF07690">
    <property type="entry name" value="MFS_1"/>
    <property type="match status" value="1"/>
</dbReference>
<dbReference type="AlphaFoldDB" id="A0A365Y7K3"/>
<evidence type="ECO:0000313" key="8">
    <source>
        <dbReference type="Proteomes" id="UP000252167"/>
    </source>
</evidence>
<keyword evidence="8" id="KW-1185">Reference proteome</keyword>
<dbReference type="GO" id="GO:0022857">
    <property type="term" value="F:transmembrane transporter activity"/>
    <property type="evidence" value="ECO:0007669"/>
    <property type="project" value="InterPro"/>
</dbReference>
<dbReference type="Proteomes" id="UP000252167">
    <property type="component" value="Unassembled WGS sequence"/>
</dbReference>
<keyword evidence="4 5" id="KW-0472">Membrane</keyword>
<feature type="transmembrane region" description="Helical" evidence="5">
    <location>
        <begin position="389"/>
        <end position="414"/>
    </location>
</feature>
<evidence type="ECO:0000313" key="7">
    <source>
        <dbReference type="EMBL" id="RBL98665.1"/>
    </source>
</evidence>
<evidence type="ECO:0000259" key="6">
    <source>
        <dbReference type="PROSITE" id="PS50850"/>
    </source>
</evidence>
<dbReference type="EMBL" id="POAF01000013">
    <property type="protein sequence ID" value="RBL98665.1"/>
    <property type="molecule type" value="Genomic_DNA"/>
</dbReference>
<feature type="transmembrane region" description="Helical" evidence="5">
    <location>
        <begin position="60"/>
        <end position="81"/>
    </location>
</feature>
<feature type="transmembrane region" description="Helical" evidence="5">
    <location>
        <begin position="20"/>
        <end position="40"/>
    </location>
</feature>
<comment type="subcellular location">
    <subcellularLocation>
        <location evidence="1">Cell membrane</location>
        <topology evidence="1">Multi-pass membrane protein</topology>
    </subcellularLocation>
</comment>
<dbReference type="PANTHER" id="PTHR23542:SF1">
    <property type="entry name" value="MAJOR FACILITATOR SUPERFAMILY (MFS) PROFILE DOMAIN-CONTAINING PROTEIN"/>
    <property type="match status" value="1"/>
</dbReference>
<dbReference type="InterPro" id="IPR011701">
    <property type="entry name" value="MFS"/>
</dbReference>
<name>A0A365Y7K3_9MICC</name>
<sequence>MSQHILSRENAEESAMKSGYSALVPMVGLPYIPLTFLARLPLAMLTIGSMTLVTANTGSYGLGGLAAAMVGLGSAVGGPSIGYLADRRGQRPVLLAAAVLHTILLVTFTLFANSGSELAVGTLVALSLLAGATGPQVGPMSRVRWIAMSRRQNQKPKTLTAALSLESMLDELGFVFGPVAVGLLASLVSPVLPLYLAAALTIVLVPLFAMHRTAGGLQPGAAAHSAAKVKITAGQVAAIGSLVLSMIALGTVFGSTAAGTLAFAGAQGDSNQGGLLYGAMGVSSAIAAISVAAWPQGFSQISRWIACGAALSVLSFGLHVADSTPWMLAALFVAGFAVGPVIVTVMTLGGEVAPPQRLSTVMTMLSAGIVVGTAIGNGLAGLLADSLGYLGAFWVATGGAFVILLAGVIMKVLASRAASLKRVR</sequence>
<proteinExistence type="predicted"/>
<dbReference type="SUPFAM" id="SSF103473">
    <property type="entry name" value="MFS general substrate transporter"/>
    <property type="match status" value="1"/>
</dbReference>
<dbReference type="PROSITE" id="PS50850">
    <property type="entry name" value="MFS"/>
    <property type="match status" value="1"/>
</dbReference>
<accession>A0A365Y7K3</accession>
<feature type="transmembrane region" description="Helical" evidence="5">
    <location>
        <begin position="361"/>
        <end position="383"/>
    </location>
</feature>
<dbReference type="InterPro" id="IPR036259">
    <property type="entry name" value="MFS_trans_sf"/>
</dbReference>
<keyword evidence="3 5" id="KW-1133">Transmembrane helix</keyword>
<feature type="transmembrane region" description="Helical" evidence="5">
    <location>
        <begin position="326"/>
        <end position="349"/>
    </location>
</feature>
<feature type="transmembrane region" description="Helical" evidence="5">
    <location>
        <begin position="191"/>
        <end position="210"/>
    </location>
</feature>
<feature type="transmembrane region" description="Helical" evidence="5">
    <location>
        <begin position="159"/>
        <end position="185"/>
    </location>
</feature>
<protein>
    <submittedName>
        <fullName evidence="7">MFS transporter</fullName>
    </submittedName>
</protein>
<dbReference type="Gene3D" id="1.20.1250.20">
    <property type="entry name" value="MFS general substrate transporter like domains"/>
    <property type="match status" value="1"/>
</dbReference>
<feature type="transmembrane region" description="Helical" evidence="5">
    <location>
        <begin position="301"/>
        <end position="320"/>
    </location>
</feature>
<organism evidence="7 8">
    <name type="scientific">Glutamicibacter soli</name>
    <dbReference type="NCBI Taxonomy" id="453836"/>
    <lineage>
        <taxon>Bacteria</taxon>
        <taxon>Bacillati</taxon>
        <taxon>Actinomycetota</taxon>
        <taxon>Actinomycetes</taxon>
        <taxon>Micrococcales</taxon>
        <taxon>Micrococcaceae</taxon>
        <taxon>Glutamicibacter</taxon>
    </lineage>
</organism>
<feature type="transmembrane region" description="Helical" evidence="5">
    <location>
        <begin position="231"/>
        <end position="254"/>
    </location>
</feature>
<evidence type="ECO:0000256" key="1">
    <source>
        <dbReference type="ARBA" id="ARBA00004651"/>
    </source>
</evidence>